<gene>
    <name evidence="3" type="ORF">EDD36DRAFT_465551</name>
</gene>
<dbReference type="SUPFAM" id="SSF141673">
    <property type="entry name" value="MOSC N-terminal domain-like"/>
    <property type="match status" value="1"/>
</dbReference>
<organism evidence="3 4">
    <name type="scientific">Exophiala viscosa</name>
    <dbReference type="NCBI Taxonomy" id="2486360"/>
    <lineage>
        <taxon>Eukaryota</taxon>
        <taxon>Fungi</taxon>
        <taxon>Dikarya</taxon>
        <taxon>Ascomycota</taxon>
        <taxon>Pezizomycotina</taxon>
        <taxon>Eurotiomycetes</taxon>
        <taxon>Chaetothyriomycetidae</taxon>
        <taxon>Chaetothyriales</taxon>
        <taxon>Herpotrichiellaceae</taxon>
        <taxon>Exophiala</taxon>
    </lineage>
</organism>
<dbReference type="InterPro" id="IPR011037">
    <property type="entry name" value="Pyrv_Knase-like_insert_dom_sf"/>
</dbReference>
<dbReference type="GO" id="GO:0030151">
    <property type="term" value="F:molybdenum ion binding"/>
    <property type="evidence" value="ECO:0007669"/>
    <property type="project" value="InterPro"/>
</dbReference>
<keyword evidence="1" id="KW-0812">Transmembrane</keyword>
<dbReference type="Proteomes" id="UP001203852">
    <property type="component" value="Unassembled WGS sequence"/>
</dbReference>
<evidence type="ECO:0000313" key="3">
    <source>
        <dbReference type="EMBL" id="KAI1613427.1"/>
    </source>
</evidence>
<dbReference type="Pfam" id="PF03473">
    <property type="entry name" value="MOSC"/>
    <property type="match status" value="1"/>
</dbReference>
<dbReference type="SUPFAM" id="SSF50800">
    <property type="entry name" value="PK beta-barrel domain-like"/>
    <property type="match status" value="1"/>
</dbReference>
<comment type="caution">
    <text evidence="3">The sequence shown here is derived from an EMBL/GenBank/DDBJ whole genome shotgun (WGS) entry which is preliminary data.</text>
</comment>
<dbReference type="AlphaFoldDB" id="A0AAN6DY47"/>
<reference evidence="3" key="1">
    <citation type="journal article" date="2022" name="bioRxiv">
        <title>Deciphering the potential niche of two novel black yeast fungi from a biological soil crust based on their genomes, phenotypes, and melanin regulation.</title>
        <authorList>
            <consortium name="DOE Joint Genome Institute"/>
            <person name="Carr E.C."/>
            <person name="Barton Q."/>
            <person name="Grambo S."/>
            <person name="Sullivan M."/>
            <person name="Renfro C.M."/>
            <person name="Kuo A."/>
            <person name="Pangilinan J."/>
            <person name="Lipzen A."/>
            <person name="Keymanesh K."/>
            <person name="Savage E."/>
            <person name="Barry K."/>
            <person name="Grigoriev I.V."/>
            <person name="Riekhof W.R."/>
            <person name="Harris S.S."/>
        </authorList>
    </citation>
    <scope>NUCLEOTIDE SEQUENCE</scope>
    <source>
        <strain evidence="3">JF 03-4F</strain>
    </source>
</reference>
<dbReference type="GO" id="GO:0030170">
    <property type="term" value="F:pyridoxal phosphate binding"/>
    <property type="evidence" value="ECO:0007669"/>
    <property type="project" value="InterPro"/>
</dbReference>
<dbReference type="InterPro" id="IPR005303">
    <property type="entry name" value="MOCOS_middle"/>
</dbReference>
<evidence type="ECO:0000256" key="1">
    <source>
        <dbReference type="SAM" id="Phobius"/>
    </source>
</evidence>
<dbReference type="EMBL" id="MU404354">
    <property type="protein sequence ID" value="KAI1613427.1"/>
    <property type="molecule type" value="Genomic_DNA"/>
</dbReference>
<keyword evidence="1" id="KW-0472">Membrane</keyword>
<keyword evidence="1" id="KW-1133">Transmembrane helix</keyword>
<sequence>MEQFKVIAVIACFTISLLLLLLFRGRVLQSPDRLQVKSLHIHPVKGIRGCTVDKAKIGPYGLEGDRTFCLQKVTRSPTSDELKFETMYIGYYLRLALFSTFLEDPGDDKTTTRNVVVTWTGDSHDESTEASETNSKDQIRFPLQPDLQGLEQIQVELHGSPTLAYDMGEKFTEFYSRYLDCEVRLVYIGQNSRTVLGSIAPHSKAALSKSPFVSRVLAQLPFIGRREERIVFNDIAQYLVVTQESNDQVSARLAEGYKMDVTKFRPNVVVCGSPKPFAEDYWAELTFAGGMRMSLTANCYRCQSITVDYATGKTHEDERGQVWKKLNKDRRIDKGAKYSPVFGRYGFCRDIDHGREICVGQDVFVTKKNTTYTVFDWPGLTSFGTK</sequence>
<dbReference type="InterPro" id="IPR005302">
    <property type="entry name" value="MoCF_Sase_C"/>
</dbReference>
<dbReference type="PROSITE" id="PS51340">
    <property type="entry name" value="MOSC"/>
    <property type="match status" value="1"/>
</dbReference>
<feature type="transmembrane region" description="Helical" evidence="1">
    <location>
        <begin position="6"/>
        <end position="23"/>
    </location>
</feature>
<dbReference type="GO" id="GO:0003824">
    <property type="term" value="F:catalytic activity"/>
    <property type="evidence" value="ECO:0007669"/>
    <property type="project" value="InterPro"/>
</dbReference>
<dbReference type="Pfam" id="PF03476">
    <property type="entry name" value="MOSC_N"/>
    <property type="match status" value="1"/>
</dbReference>
<protein>
    <recommendedName>
        <fullName evidence="2">MOSC domain-containing protein</fullName>
    </recommendedName>
</protein>
<feature type="domain" description="MOSC" evidence="2">
    <location>
        <begin position="210"/>
        <end position="366"/>
    </location>
</feature>
<evidence type="ECO:0000259" key="2">
    <source>
        <dbReference type="PROSITE" id="PS51340"/>
    </source>
</evidence>
<evidence type="ECO:0000313" key="4">
    <source>
        <dbReference type="Proteomes" id="UP001203852"/>
    </source>
</evidence>
<proteinExistence type="predicted"/>
<name>A0AAN6DY47_9EURO</name>
<accession>A0AAN6DY47</accession>
<keyword evidence="4" id="KW-1185">Reference proteome</keyword>